<comment type="caution">
    <text evidence="2">The sequence shown here is derived from an EMBL/GenBank/DDBJ whole genome shotgun (WGS) entry which is preliminary data.</text>
</comment>
<feature type="region of interest" description="Disordered" evidence="1">
    <location>
        <begin position="190"/>
        <end position="243"/>
    </location>
</feature>
<proteinExistence type="predicted"/>
<protein>
    <recommendedName>
        <fullName evidence="3">Glutamic acid-rich protein-like</fullName>
    </recommendedName>
</protein>
<evidence type="ECO:0000313" key="2">
    <source>
        <dbReference type="EMBL" id="GEU54405.1"/>
    </source>
</evidence>
<dbReference type="AlphaFoldDB" id="A0A6L2L2I3"/>
<organism evidence="2">
    <name type="scientific">Tanacetum cinerariifolium</name>
    <name type="common">Dalmatian daisy</name>
    <name type="synonym">Chrysanthemum cinerariifolium</name>
    <dbReference type="NCBI Taxonomy" id="118510"/>
    <lineage>
        <taxon>Eukaryota</taxon>
        <taxon>Viridiplantae</taxon>
        <taxon>Streptophyta</taxon>
        <taxon>Embryophyta</taxon>
        <taxon>Tracheophyta</taxon>
        <taxon>Spermatophyta</taxon>
        <taxon>Magnoliopsida</taxon>
        <taxon>eudicotyledons</taxon>
        <taxon>Gunneridae</taxon>
        <taxon>Pentapetalae</taxon>
        <taxon>asterids</taxon>
        <taxon>campanulids</taxon>
        <taxon>Asterales</taxon>
        <taxon>Asteraceae</taxon>
        <taxon>Asteroideae</taxon>
        <taxon>Anthemideae</taxon>
        <taxon>Anthemidinae</taxon>
        <taxon>Tanacetum</taxon>
    </lineage>
</organism>
<reference evidence="2" key="1">
    <citation type="journal article" date="2019" name="Sci. Rep.">
        <title>Draft genome of Tanacetum cinerariifolium, the natural source of mosquito coil.</title>
        <authorList>
            <person name="Yamashiro T."/>
            <person name="Shiraishi A."/>
            <person name="Satake H."/>
            <person name="Nakayama K."/>
        </authorList>
    </citation>
    <scope>NUCLEOTIDE SEQUENCE</scope>
</reference>
<gene>
    <name evidence="2" type="ORF">Tci_026383</name>
</gene>
<name>A0A6L2L2I3_TANCI</name>
<feature type="compositionally biased region" description="Pro residues" evidence="1">
    <location>
        <begin position="214"/>
        <end position="226"/>
    </location>
</feature>
<evidence type="ECO:0000256" key="1">
    <source>
        <dbReference type="SAM" id="MobiDB-lite"/>
    </source>
</evidence>
<evidence type="ECO:0008006" key="3">
    <source>
        <dbReference type="Google" id="ProtNLM"/>
    </source>
</evidence>
<feature type="region of interest" description="Disordered" evidence="1">
    <location>
        <begin position="708"/>
        <end position="763"/>
    </location>
</feature>
<accession>A0A6L2L2I3</accession>
<sequence>MGEEGEKGLRDLCEKSCAVHSVLKRGGNRDKELARMGYEKPSTKLTFYKAFFSSQWKFLIHTILQCMSAKRTSWNEFSSLMASVVICLSSGKKFNFSKYIFDSLVRNVDSLSKFYMYPRFLQLMIRKQVGDLSTHTTKYTSPALTQKVFTNMRRVGKGFSEVETPLFEGMLVAREVEEGDADEIVANVNADDTTEGDVSAANDEVPTANEEPSIPSPIPPTPPPQPSQDIPSTSQVGTGQRIETSDETVMEDVSSQGRMIVDMDVDADVVLEEAKEVADDAKADQDAEEETEPTELQEVVDVVTTTKFITEVVTTASTTISVAEVPVPAAITAAVLKLTATPSRRRKGVVIRDPEEPTTTTSIIIHTEAKSKDKGKGILVEEPKPLKKQAQIEQDEQYAKELEAGLNKNIDWDEVIDHVKKKAKEDPATKEHIDEEESKALKRINETPAEKAAKRQKLDEEVEELKRHLQIVPNEEDDVYTEATSLARKVPVVDYEIINQNNKPYYKIIRADDTRQLYLSFLSLLRNFDREDLEALWSLVKERFAITKPKNFSDDFLLITLGAIKSQELEAVGIIWCADNCIYNNTADFFSREEVSIYKVLSGSDAKCWLKQQVHELEIELPGDLKEIPSKLEEFTKTIISLTSQVTELKILQWELPAEFVSLHVQFASVQAKLKTLDALLGLLLNVTKSLNRFAQVLDSISSKVRDQSVPSAGQADRSSQTEGDHMKKDKGKKAMSSKDVKEVSTESDSNVETTHVPGSMVESSKKKELKKFNFVTKNGEHVHLIEELISAQKKIEEEAKAKAARREGEIRKEVLIDLLNLEVGPITLKVYREDDTIKIIPEFKASDLLLGKWREVITACPNKKGKGWTSIYKYIQERIDYLRTTEAELGIDLDKPLSERDPLDKLNDLENKKRKHADDIHDFFRANKRLKSPVQYKYHPAGTMLNEPILDFTKVQCLMIMPGPSVLFCLLKLVLRRLGSIFTSVYAAVQNLKNDS</sequence>
<dbReference type="EMBL" id="BKCJ010003326">
    <property type="protein sequence ID" value="GEU54405.1"/>
    <property type="molecule type" value="Genomic_DNA"/>
</dbReference>
<feature type="compositionally biased region" description="Polar residues" evidence="1">
    <location>
        <begin position="708"/>
        <end position="722"/>
    </location>
</feature>